<feature type="region of interest" description="Disordered" evidence="7">
    <location>
        <begin position="689"/>
        <end position="728"/>
    </location>
</feature>
<evidence type="ECO:0000256" key="5">
    <source>
        <dbReference type="ARBA" id="ARBA00022989"/>
    </source>
</evidence>
<dbReference type="InterPro" id="IPR037272">
    <property type="entry name" value="SNS_sf"/>
</dbReference>
<feature type="transmembrane region" description="Helical" evidence="8">
    <location>
        <begin position="528"/>
        <end position="548"/>
    </location>
</feature>
<dbReference type="PANTHER" id="PTHR11616">
    <property type="entry name" value="SODIUM/CHLORIDE DEPENDENT TRANSPORTER"/>
    <property type="match status" value="1"/>
</dbReference>
<evidence type="ECO:0000256" key="7">
    <source>
        <dbReference type="SAM" id="MobiDB-lite"/>
    </source>
</evidence>
<organism evidence="10">
    <name type="scientific">Caenorhabditis brenneri</name>
    <name type="common">Nematode worm</name>
    <dbReference type="NCBI Taxonomy" id="135651"/>
    <lineage>
        <taxon>Eukaryota</taxon>
        <taxon>Metazoa</taxon>
        <taxon>Ecdysozoa</taxon>
        <taxon>Nematoda</taxon>
        <taxon>Chromadorea</taxon>
        <taxon>Rhabditida</taxon>
        <taxon>Rhabditina</taxon>
        <taxon>Rhabditomorpha</taxon>
        <taxon>Rhabditoidea</taxon>
        <taxon>Rhabditidae</taxon>
        <taxon>Peloderinae</taxon>
        <taxon>Caenorhabditis</taxon>
    </lineage>
</organism>
<feature type="transmembrane region" description="Helical" evidence="8">
    <location>
        <begin position="423"/>
        <end position="448"/>
    </location>
</feature>
<feature type="region of interest" description="Disordered" evidence="7">
    <location>
        <begin position="1"/>
        <end position="33"/>
    </location>
</feature>
<dbReference type="HOGENOM" id="CLU_379588_0_0_1"/>
<evidence type="ECO:0000313" key="9">
    <source>
        <dbReference type="EMBL" id="EGT46311.1"/>
    </source>
</evidence>
<evidence type="ECO:0000313" key="10">
    <source>
        <dbReference type="Proteomes" id="UP000008068"/>
    </source>
</evidence>
<name>G0MWP4_CAEBE</name>
<dbReference type="SUPFAM" id="SSF161070">
    <property type="entry name" value="SNF-like"/>
    <property type="match status" value="1"/>
</dbReference>
<feature type="transmembrane region" description="Helical" evidence="8">
    <location>
        <begin position="308"/>
        <end position="328"/>
    </location>
</feature>
<feature type="transmembrane region" description="Helical" evidence="8">
    <location>
        <begin position="141"/>
        <end position="163"/>
    </location>
</feature>
<evidence type="ECO:0000256" key="2">
    <source>
        <dbReference type="ARBA" id="ARBA00022448"/>
    </source>
</evidence>
<dbReference type="InterPro" id="IPR000175">
    <property type="entry name" value="Na/ntran_symport"/>
</dbReference>
<feature type="transmembrane region" description="Helical" evidence="8">
    <location>
        <begin position="627"/>
        <end position="644"/>
    </location>
</feature>
<dbReference type="AlphaFoldDB" id="G0MWP4"/>
<keyword evidence="6 8" id="KW-0472">Membrane</keyword>
<proteinExistence type="predicted"/>
<feature type="transmembrane region" description="Helical" evidence="8">
    <location>
        <begin position="602"/>
        <end position="621"/>
    </location>
</feature>
<sequence length="760" mass="89713">MSTNNDKSKDSSAESSEEDWKQDSDAPICKEPNTREVHTMNWVKRVGKRTLEQYFECEPFQLGDDEELEEYLSNFQRGRPEVEKEPEPLNGYKFIDETYEQSIPKLIMPEEIRGKYFSLMAGLNISHSIAFPFVMMRYGGYCFLIPFLLSTIVLTFPINFAQYTLAQYTNVPPVILFHRMSPMFFGIGLLVVIVQYISSSAIRFDHRFASMTLELFYSLIAERVEWVGPSQMKGMMNGYVPRCGDDEFLREGQCLPRDYGNYRFGKSKREYIRDRVQAYLQSDEFIREYSVAQAPPDRIFDPVYQHSHYISAATFLSILLFFVCLLWVKTYFHRIQHVVFYGSIFTSTCTLVAIIWSWGHSAAILVSVIGADFWKLLEIKTWVVAAIHSLIIFGTVDASYLGIGSANKFSNRLFIDLIRAKIGGLFFLMLFSTLFGMATMVGASIWMMRTEKRQLTVDDFRILVYSDVQVYEFLYVFFFQNMSHKLLMLVFMMLFCSWEFSSLMLMAEGSIATVYRIFKSTARLPDFLIRYVSLVFHCSFVLFIHFYLNDHRQLPFLLAPYVVFVQIFTFGVFHFKRFFTIIMTFNKRHRALLYQHRKRLRFYYRYVLIGIFSGMILFEIYSNGFRVAKSTLAVVGVLAIAQIVRYKFVYKTRMAWTPTAQFKPYNGRDFNEYRRQERALAGRGIEITDQNEPEPDMKKIRRETEEERRGRLYEKELKDKRRREDRGPFEETASVRYWRERYFQEVRECRGSLSESEEWF</sequence>
<reference evidence="10" key="1">
    <citation type="submission" date="2011-07" db="EMBL/GenBank/DDBJ databases">
        <authorList>
            <consortium name="Caenorhabditis brenneri Sequencing and Analysis Consortium"/>
            <person name="Wilson R.K."/>
        </authorList>
    </citation>
    <scope>NUCLEOTIDE SEQUENCE [LARGE SCALE GENOMIC DNA]</scope>
    <source>
        <strain evidence="10">PB2801</strain>
    </source>
</reference>
<keyword evidence="4" id="KW-0769">Symport</keyword>
<feature type="compositionally biased region" description="Basic and acidic residues" evidence="7">
    <location>
        <begin position="695"/>
        <end position="728"/>
    </location>
</feature>
<dbReference type="Proteomes" id="UP000008068">
    <property type="component" value="Unassembled WGS sequence"/>
</dbReference>
<dbReference type="GO" id="GO:0005283">
    <property type="term" value="F:amino acid:sodium symporter activity"/>
    <property type="evidence" value="ECO:0007669"/>
    <property type="project" value="TreeGrafter"/>
</dbReference>
<keyword evidence="2" id="KW-0813">Transport</keyword>
<gene>
    <name evidence="9" type="ORF">CAEBREN_30750</name>
</gene>
<feature type="transmembrane region" description="Helical" evidence="8">
    <location>
        <begin position="554"/>
        <end position="575"/>
    </location>
</feature>
<dbReference type="GO" id="GO:0089718">
    <property type="term" value="P:amino acid import across plasma membrane"/>
    <property type="evidence" value="ECO:0007669"/>
    <property type="project" value="TreeGrafter"/>
</dbReference>
<dbReference type="eggNOG" id="ENOG502THGU">
    <property type="taxonomic scope" value="Eukaryota"/>
</dbReference>
<feature type="compositionally biased region" description="Basic and acidic residues" evidence="7">
    <location>
        <begin position="1"/>
        <end position="24"/>
    </location>
</feature>
<feature type="transmembrane region" description="Helical" evidence="8">
    <location>
        <begin position="116"/>
        <end position="134"/>
    </location>
</feature>
<keyword evidence="10" id="KW-1185">Reference proteome</keyword>
<dbReference type="PANTHER" id="PTHR11616:SF295">
    <property type="entry name" value="SODIUM: NEUROTRANSMITTER SYMPORTER FAMILY"/>
    <property type="match status" value="1"/>
</dbReference>
<evidence type="ECO:0000256" key="1">
    <source>
        <dbReference type="ARBA" id="ARBA00004141"/>
    </source>
</evidence>
<dbReference type="STRING" id="135651.G0MWP4"/>
<protein>
    <submittedName>
        <fullName evidence="9">Uncharacterized protein</fullName>
    </submittedName>
</protein>
<feature type="transmembrane region" description="Helical" evidence="8">
    <location>
        <begin position="340"/>
        <end position="369"/>
    </location>
</feature>
<dbReference type="GO" id="GO:0015179">
    <property type="term" value="F:L-amino acid transmembrane transporter activity"/>
    <property type="evidence" value="ECO:0007669"/>
    <property type="project" value="TreeGrafter"/>
</dbReference>
<evidence type="ECO:0000256" key="6">
    <source>
        <dbReference type="ARBA" id="ARBA00023136"/>
    </source>
</evidence>
<feature type="transmembrane region" description="Helical" evidence="8">
    <location>
        <begin position="381"/>
        <end position="403"/>
    </location>
</feature>
<dbReference type="InParanoid" id="G0MWP4"/>
<evidence type="ECO:0000256" key="3">
    <source>
        <dbReference type="ARBA" id="ARBA00022692"/>
    </source>
</evidence>
<comment type="subcellular location">
    <subcellularLocation>
        <location evidence="1">Membrane</location>
        <topology evidence="1">Multi-pass membrane protein</topology>
    </subcellularLocation>
</comment>
<feature type="transmembrane region" description="Helical" evidence="8">
    <location>
        <begin position="486"/>
        <end position="507"/>
    </location>
</feature>
<evidence type="ECO:0000256" key="4">
    <source>
        <dbReference type="ARBA" id="ARBA00022847"/>
    </source>
</evidence>
<accession>G0MWP4</accession>
<dbReference type="EMBL" id="GL379817">
    <property type="protein sequence ID" value="EGT46311.1"/>
    <property type="molecule type" value="Genomic_DNA"/>
</dbReference>
<feature type="transmembrane region" description="Helical" evidence="8">
    <location>
        <begin position="183"/>
        <end position="202"/>
    </location>
</feature>
<evidence type="ECO:0000256" key="8">
    <source>
        <dbReference type="SAM" id="Phobius"/>
    </source>
</evidence>
<keyword evidence="5 8" id="KW-1133">Transmembrane helix</keyword>
<dbReference type="PROSITE" id="PS50267">
    <property type="entry name" value="NA_NEUROTRAN_SYMP_3"/>
    <property type="match status" value="1"/>
</dbReference>
<dbReference type="GO" id="GO:0005886">
    <property type="term" value="C:plasma membrane"/>
    <property type="evidence" value="ECO:0007669"/>
    <property type="project" value="TreeGrafter"/>
</dbReference>
<keyword evidence="3 8" id="KW-0812">Transmembrane</keyword>
<dbReference type="OrthoDB" id="5870960at2759"/>